<evidence type="ECO:0000313" key="2">
    <source>
        <dbReference type="EMBL" id="ABD28745.2"/>
    </source>
</evidence>
<dbReference type="AlphaFoldDB" id="Q2HU89"/>
<proteinExistence type="predicted"/>
<reference evidence="2" key="1">
    <citation type="submission" date="2004-10" db="EMBL/GenBank/DDBJ databases">
        <authorList>
            <person name="Town C.D."/>
        </authorList>
    </citation>
    <scope>NUCLEOTIDE SEQUENCE</scope>
</reference>
<reference evidence="2" key="2">
    <citation type="submission" date="2007-03" db="EMBL/GenBank/DDBJ databases">
        <authorList>
            <consortium name="The International Medicago Genome Annotation Group"/>
        </authorList>
    </citation>
    <scope>NUCLEOTIDE SEQUENCE</scope>
</reference>
<feature type="region of interest" description="Disordered" evidence="1">
    <location>
        <begin position="1"/>
        <end position="24"/>
    </location>
</feature>
<name>Q2HU89_MEDTR</name>
<sequence>MSCTEVGEQRPPLEEFNDGYYEGKGITPRASLEMTLTFEPDDNPDLPRRDDFPSGNTI</sequence>
<organism evidence="2">
    <name type="scientific">Medicago truncatula</name>
    <name type="common">Barrel medic</name>
    <name type="synonym">Medicago tribuloides</name>
    <dbReference type="NCBI Taxonomy" id="3880"/>
    <lineage>
        <taxon>Eukaryota</taxon>
        <taxon>Viridiplantae</taxon>
        <taxon>Streptophyta</taxon>
        <taxon>Embryophyta</taxon>
        <taxon>Tracheophyta</taxon>
        <taxon>Spermatophyta</taxon>
        <taxon>Magnoliopsida</taxon>
        <taxon>eudicotyledons</taxon>
        <taxon>Gunneridae</taxon>
        <taxon>Pentapetalae</taxon>
        <taxon>rosids</taxon>
        <taxon>fabids</taxon>
        <taxon>Fabales</taxon>
        <taxon>Fabaceae</taxon>
        <taxon>Papilionoideae</taxon>
        <taxon>50 kb inversion clade</taxon>
        <taxon>NPAAA clade</taxon>
        <taxon>Hologalegina</taxon>
        <taxon>IRL clade</taxon>
        <taxon>Trifolieae</taxon>
        <taxon>Medicago</taxon>
    </lineage>
</organism>
<feature type="region of interest" description="Disordered" evidence="1">
    <location>
        <begin position="37"/>
        <end position="58"/>
    </location>
</feature>
<dbReference type="EMBL" id="AC149208">
    <property type="protein sequence ID" value="ABD28745.2"/>
    <property type="molecule type" value="Genomic_DNA"/>
</dbReference>
<protein>
    <submittedName>
        <fullName evidence="2">Uncharacterized protein</fullName>
    </submittedName>
</protein>
<gene>
    <name evidence="2" type="ORF">MtrDRAFT_AC149208g41v2</name>
</gene>
<accession>Q2HU89</accession>
<evidence type="ECO:0000256" key="1">
    <source>
        <dbReference type="SAM" id="MobiDB-lite"/>
    </source>
</evidence>